<dbReference type="Gene3D" id="3.40.50.980">
    <property type="match status" value="2"/>
</dbReference>
<gene>
    <name evidence="6" type="ORF">DC094_11655</name>
</gene>
<feature type="domain" description="Carrier" evidence="5">
    <location>
        <begin position="3370"/>
        <end position="3445"/>
    </location>
</feature>
<feature type="domain" description="Carrier" evidence="5">
    <location>
        <begin position="1110"/>
        <end position="1185"/>
    </location>
</feature>
<dbReference type="Pfam" id="PF13193">
    <property type="entry name" value="AMP-binding_C"/>
    <property type="match status" value="1"/>
</dbReference>
<dbReference type="InterPro" id="IPR020845">
    <property type="entry name" value="AMP-binding_CS"/>
</dbReference>
<dbReference type="Gene3D" id="3.40.50.12780">
    <property type="entry name" value="N-terminal domain of ligase-like"/>
    <property type="match status" value="2"/>
</dbReference>
<dbReference type="GO" id="GO:0043041">
    <property type="term" value="P:amino acid activation for nonribosomal peptide biosynthetic process"/>
    <property type="evidence" value="ECO:0007669"/>
    <property type="project" value="TreeGrafter"/>
</dbReference>
<dbReference type="Gene3D" id="3.40.50.1820">
    <property type="entry name" value="alpha/beta hydrolase"/>
    <property type="match status" value="1"/>
</dbReference>
<dbReference type="Gene3D" id="3.30.559.10">
    <property type="entry name" value="Chloramphenicol acetyltransferase-like domain"/>
    <property type="match status" value="3"/>
</dbReference>
<evidence type="ECO:0000256" key="3">
    <source>
        <dbReference type="ARBA" id="ARBA00022553"/>
    </source>
</evidence>
<dbReference type="PROSITE" id="PS00012">
    <property type="entry name" value="PHOSPHOPANTETHEINE"/>
    <property type="match status" value="2"/>
</dbReference>
<dbReference type="InterPro" id="IPR025110">
    <property type="entry name" value="AMP-bd_C"/>
</dbReference>
<evidence type="ECO:0000313" key="7">
    <source>
        <dbReference type="Proteomes" id="UP000244906"/>
    </source>
</evidence>
<dbReference type="InterPro" id="IPR001242">
    <property type="entry name" value="Condensation_dom"/>
</dbReference>
<protein>
    <recommendedName>
        <fullName evidence="5">Carrier domain-containing protein</fullName>
    </recommendedName>
</protein>
<keyword evidence="2" id="KW-0596">Phosphopantetheine</keyword>
<dbReference type="OrthoDB" id="9757559at2"/>
<dbReference type="InterPro" id="IPR006162">
    <property type="entry name" value="Ppantetheine_attach_site"/>
</dbReference>
<evidence type="ECO:0000256" key="2">
    <source>
        <dbReference type="ARBA" id="ARBA00022450"/>
    </source>
</evidence>
<dbReference type="GO" id="GO:0009366">
    <property type="term" value="C:enterobactin synthetase complex"/>
    <property type="evidence" value="ECO:0007669"/>
    <property type="project" value="TreeGrafter"/>
</dbReference>
<evidence type="ECO:0000256" key="1">
    <source>
        <dbReference type="ARBA" id="ARBA00001957"/>
    </source>
</evidence>
<sequence>MTIKNLITELAKRDIQLRLEQGRLAFSAPEGAFTAELKQQVSANKAKVVAFLEQAARLKTQTIATIPGSRAQLPLSFAQERLWFIDQLEGGTASYNMAALYRLTGSLNLAALDQAFFQISQRHEVLRSRFNGGDGQPYICADLDGLHLNRLIEITEITQVTASAKVLANQPFQLTDGPLVIAQPYRLAADDHQLLICMHHIISDGWSVSCLINELSEFYAAAVEKRQPKLPPLALQYADFAAWQRNKLTGVQLEKQTAFWLDKLAGSEPLALASDFKRSPGKPSAGITSKLLCKNTVGRLSAIGNSQQTTQFMNLMAIWSLQLSRLANQQKIVIGAPVAGRDRNELQPLIGLFLNTLAFASEIDWTQSFRSWLGQTRATILDAWQHQDIPFEKIVETLQPERDITRTPVFQVFLNMLNLPKSEGGLAGLQIEQLSLGDSAEQAKFDLTLYASETEQGIKLDLLYRKDLFKQQTAEYWLNQLVEYSQLLIAAPDTPLSEIALPIPATGNLAKSAREQAFLAPAEPKQFKAPLQLLSEQIQQNPLAIAVSSPDLQMNYQQLSERVFSVYRQIQTTASTLSIVGHDSANISGLTVAVLAERNTDLVVNLLAAFACGGSVMVLDSAWPAERLKKQLSLANVDVVLAAEMSSTALPTELDLNNTCYLLKCAANPIDFADANDFWSDLSSYKQFETARWITFSSGTTGQPKGMVSQLQAFSAFADWYLPQVNSSLQFNISQSNGNLSSSNSAQSINSPLLAGLSHDPLLRDLFMPLISGGCLHIPSDQLRKDGVALAQWIDEKQISLLHLTPALAQLMLFSNLPNIAALASVKMAVFGGDKLSPSLLPQLKQLLPSASCFNGYGLSETPQLVTLYPIDLEADATSNSSLPIGKLSQFNPCYQFELFDLTSNHPINPTHLAGNSLVGSNQLGELVVRSHWLSSGLSKGLDKDQPQLSETTILKTGDLAVVTSQGEVCYQQRKDQQVKLRGYRIELEDVRFALREAGFANSWVDVCSLSASASGTDSEDNQALVAWIKASDIELIGQQDQSSQLPSLIASDAAKAIKQQLAEKLPAFMLPTFWIALENIPLNANGKIDRHALPRPDQIKSENLTEQQLPQGDFEVGLAEIWSELLSVKTIAREDDFFSLGGHSLMAMRLIAQIRHQFSIELPLKQIFTSPDLQAMAARIEQLQEGGAGGDSESGQISLPPLLKIEQRPELLPLTSSQKRLWFIQQLEPTDTRYNLQFAIRIKGSLDTKKLANCFDQLVQRHVLLHSCFPQKKGEPYIQLLAREHLPQLQMIDQSLTTEGHSLDQAMAMAYQMAAKPYNLLSDSSIRSQLVSLNQQQNDYLLLLGMHHIVGDAWSTRVLFSELFSLYQNQSLPELEIDFVDFSLWQQQHGELANHQVNWWVEQLSGVENLQLPYRANADTNADTRQPQTEKGIGHYRFSIDAVQSQKLKSLLTQQKTTLFTGLFSLWSWLLSRYSYQNDFAIGTPVAGRDHLQLHQQIGFFVNTLVLRADLSKDLSFNQLLQQSQQLCLDAWEHAQAPLDQVIEQLDLPRDLKKQPLFQTMLVLQNRQSANQLSGLSELADSGLQIEPCQLDLERSASELQLNVIEHDQLEFDLVWQKNLFDEPLIHRMAKNLQLLIDQVLLSPNSVMSKLSWPMLEERLPLKGKSLNIPTQQSPVQLLQQLAQQHGQQIAVICADQQISFEQLHQQSLNLALHLQNAGVTNKDLVAFYLPRSINQIVAMAAIWQLGAGWLPMDPDYPSQRSNQILKISQAKVLLDCNQTPYSSDLNLTLKAINLDRLQLTEPVPENLKLEAFNAQSPAYLIFTSGSSGEPKGVRISHAAVNHLQYALADQIDQLPIEQGMLGHRVAVNASVAFDGAIKQLIQLYRGATLVLLDQQMRLDPPVMLAYLNRHHVSRLDVTPSQLTALLDARAESVNHLPKTLLVGGETINNMLWQTIVSLKDVTAFNVYGPTEATVDATCQPIVGTTPSLGQPLANLQLSIVDQFKRPAPAGAKGQLLIAGPQLAIDYLNQPQLTAEKFINFPQGDETDQQKTYLTGDGVRQLLSADGSASLQYIERLDRQIKIRGFRIEPGEIQQSIRAQAGVSDAVVVVRIDPKTQQPQLIAWIVADLDADSLALDKPFDFMALEQQLAQQLPEYMIPRLWSVVAQWPTNRSGKIDISQLKTPEFDPKDQAEQAAVVQTQLEKQVAEIWQQLLKLDYLPANQQNFFSLGGHSLLATRLVSAVKDQFNRTLPIKQIFETPLLTDFCRALDTQINRPTDSTANAHFLELPIEAKSKDMHVIPLSFSQQRIWFVDQMLQQDYLLGQGSPADPTSIIDQDLTATQNLPLDQRSLQPIGSNSIEQQLAGQHSIEQRQKKSGQELPGGMGKKFSGGLNLSGVLQLESGLETLDIARLQQAFVSLLTRHQVLSGSFIHNLQQSSPSDQSQQNSPANDGSEQQNQLAFQAKDPSDFVLHQQDFTGYAEQAGAIAETRIQQFLTEGFDLANGPLLAAKLFKIDATSWLLAVKIHHIAADGWSVRLVMNELARLYLNLPLESLPIQYADYALWQQQWLQSTQAKQQLDWWKRQLQDLTPINLYHDPEPQFSQMALEQLNAVGQQVEFALNQDLSQSINGLSAKFNASPFMVFVSLWQLQLSRWSGQQDICLGTPVAGRNQPQLESLIGLFLNNLVLRSHIDPEASFADLLSAVRSQTLDAYTHQDLPFEQIIEALDLPRDPDQSPIFQCFINMLNLPDFSTTENQQALQIKPWAAAEQLPPQPKFDIELYIQPQQDQSYLLRLVYRGDKFSRQRMQWMLQQLEGFAQSVVNSAQQPVKQICAIEQAAEFTPAQLLKLNSPQAAHPLLKIYRHAAHWPQAIAIIEQSASQPSEISYQQLINQIENQAQAYLQQGISAGDCVALLVERNVSLVVNLLALARVGAVHLLLDSQWPVARIEQVLQQAKPVLLVDLSEKDFALPRTHQNHQSYQTLTAKQLSDALQSAQIEKKPLPVIDQQLLQQGGWITFTSGTTGKPQGICSSMQPLADFLLLWQQQIKIEQIDRVSMLSGLGHDPLLRDIWLPLTCGATLMIPNKVDIRDQKQLENWLSQTGVTVAHITPAMSQILANCDAILPTLRCICFGGDKLRQHHIQTIKQLAPAAAIFNGYGASETPQLMVVANVTDLKTQQLPIGIPLSDVLVQLERSDGQPAEPFETGEIHLISNRLAKGYLGSETGGFYQKQQLAAYKTGDIGWQDSQGQLHYLRRKDQQVSIRGYRVEPVEIALAVKQLEGVLDAYVIAWPNKDDDPLLAAYVVTEQKPADESAAFSAAKAALAKVLPQYMVPNAFVLLETIPLNANGKVDLAQLTRPEKKFIQTTEYQAPQSALEIALAEIWQGLLGIEKVGIYDNFFDLGGHSLLVTQMLLRLKQHNGVDLPLRAVFEMPTIAGLAELASAMVNINNNQQNAALDVTDQFDSGDLEDEEEEFL</sequence>
<dbReference type="SUPFAM" id="SSF52777">
    <property type="entry name" value="CoA-dependent acyltransferases"/>
    <property type="match status" value="6"/>
</dbReference>
<dbReference type="GO" id="GO:0031177">
    <property type="term" value="F:phosphopantetheine binding"/>
    <property type="evidence" value="ECO:0007669"/>
    <property type="project" value="InterPro"/>
</dbReference>
<dbReference type="Gene3D" id="2.30.38.10">
    <property type="entry name" value="Luciferase, Domain 3"/>
    <property type="match status" value="1"/>
</dbReference>
<dbReference type="SUPFAM" id="SSF56801">
    <property type="entry name" value="Acetyl-CoA synthetase-like"/>
    <property type="match status" value="3"/>
</dbReference>
<dbReference type="Pfam" id="PF00668">
    <property type="entry name" value="Condensation"/>
    <property type="match status" value="3"/>
</dbReference>
<evidence type="ECO:0000259" key="5">
    <source>
        <dbReference type="PROSITE" id="PS50075"/>
    </source>
</evidence>
<dbReference type="InterPro" id="IPR044894">
    <property type="entry name" value="TubC_N_sf"/>
</dbReference>
<dbReference type="Gene3D" id="1.10.1200.10">
    <property type="entry name" value="ACP-like"/>
    <property type="match status" value="2"/>
</dbReference>
<dbReference type="InterPro" id="IPR042099">
    <property type="entry name" value="ANL_N_sf"/>
</dbReference>
<dbReference type="Proteomes" id="UP000244906">
    <property type="component" value="Unassembled WGS sequence"/>
</dbReference>
<dbReference type="Gene3D" id="3.30.559.30">
    <property type="entry name" value="Nonribosomal peptide synthetase, condensation domain"/>
    <property type="match status" value="3"/>
</dbReference>
<dbReference type="FunFam" id="1.10.1200.10:FF:000005">
    <property type="entry name" value="Nonribosomal peptide synthetase 1"/>
    <property type="match status" value="1"/>
</dbReference>
<dbReference type="Pfam" id="PF18563">
    <property type="entry name" value="TubC_N"/>
    <property type="match status" value="1"/>
</dbReference>
<accession>A0A2V1GZY4</accession>
<dbReference type="InterPro" id="IPR045851">
    <property type="entry name" value="AMP-bd_C_sf"/>
</dbReference>
<dbReference type="FunFam" id="3.30.300.30:FF:000015">
    <property type="entry name" value="Nonribosomal peptide synthase SidD"/>
    <property type="match status" value="2"/>
</dbReference>
<dbReference type="PROSITE" id="PS00455">
    <property type="entry name" value="AMP_BINDING"/>
    <property type="match status" value="2"/>
</dbReference>
<dbReference type="FunFam" id="1.10.1200.10:FF:000016">
    <property type="entry name" value="Non-ribosomal peptide synthase"/>
    <property type="match status" value="1"/>
</dbReference>
<feature type="compositionally biased region" description="Low complexity" evidence="4">
    <location>
        <begin position="2436"/>
        <end position="2452"/>
    </location>
</feature>
<dbReference type="Pfam" id="PF00501">
    <property type="entry name" value="AMP-binding"/>
    <property type="match status" value="3"/>
</dbReference>
<dbReference type="PANTHER" id="PTHR45527">
    <property type="entry name" value="NONRIBOSOMAL PEPTIDE SYNTHETASE"/>
    <property type="match status" value="1"/>
</dbReference>
<dbReference type="InterPro" id="IPR009081">
    <property type="entry name" value="PP-bd_ACP"/>
</dbReference>
<dbReference type="Pfam" id="PF00550">
    <property type="entry name" value="PP-binding"/>
    <property type="match status" value="3"/>
</dbReference>
<keyword evidence="7" id="KW-1185">Reference proteome</keyword>
<dbReference type="InterPro" id="IPR029058">
    <property type="entry name" value="AB_hydrolase_fold"/>
</dbReference>
<dbReference type="GO" id="GO:0047527">
    <property type="term" value="F:2,3-dihydroxybenzoate-serine ligase activity"/>
    <property type="evidence" value="ECO:0007669"/>
    <property type="project" value="TreeGrafter"/>
</dbReference>
<dbReference type="CDD" id="cd19531">
    <property type="entry name" value="LCL_NRPS-like"/>
    <property type="match status" value="3"/>
</dbReference>
<dbReference type="SUPFAM" id="SSF47336">
    <property type="entry name" value="ACP-like"/>
    <property type="match status" value="3"/>
</dbReference>
<dbReference type="NCBIfam" id="NF003417">
    <property type="entry name" value="PRK04813.1"/>
    <property type="match status" value="3"/>
</dbReference>
<dbReference type="Gene3D" id="3.30.300.30">
    <property type="match status" value="3"/>
</dbReference>
<dbReference type="Gene3D" id="1.10.10.1830">
    <property type="entry name" value="Non-ribosomal peptide synthase, adenylation domain"/>
    <property type="match status" value="1"/>
</dbReference>
<dbReference type="GO" id="GO:0009239">
    <property type="term" value="P:enterobactin biosynthetic process"/>
    <property type="evidence" value="ECO:0007669"/>
    <property type="project" value="TreeGrafter"/>
</dbReference>
<comment type="caution">
    <text evidence="6">The sequence shown here is derived from an EMBL/GenBank/DDBJ whole genome shotgun (WGS) entry which is preliminary data.</text>
</comment>
<dbReference type="GO" id="GO:0072330">
    <property type="term" value="P:monocarboxylic acid biosynthetic process"/>
    <property type="evidence" value="ECO:0007669"/>
    <property type="project" value="UniProtKB-ARBA"/>
</dbReference>
<dbReference type="EMBL" id="QDDL01000004">
    <property type="protein sequence ID" value="PVZ68901.1"/>
    <property type="molecule type" value="Genomic_DNA"/>
</dbReference>
<feature type="region of interest" description="Disordered" evidence="4">
    <location>
        <begin position="2362"/>
        <end position="2387"/>
    </location>
</feature>
<dbReference type="CDD" id="cd05930">
    <property type="entry name" value="A_NRPS"/>
    <property type="match status" value="1"/>
</dbReference>
<organism evidence="6 7">
    <name type="scientific">Pelagibaculum spongiae</name>
    <dbReference type="NCBI Taxonomy" id="2080658"/>
    <lineage>
        <taxon>Bacteria</taxon>
        <taxon>Pseudomonadati</taxon>
        <taxon>Pseudomonadota</taxon>
        <taxon>Gammaproteobacteria</taxon>
        <taxon>Oceanospirillales</taxon>
        <taxon>Pelagibaculum</taxon>
    </lineage>
</organism>
<dbReference type="SMART" id="SM00823">
    <property type="entry name" value="PKS_PP"/>
    <property type="match status" value="3"/>
</dbReference>
<dbReference type="InterPro" id="IPR036736">
    <property type="entry name" value="ACP-like_sf"/>
</dbReference>
<dbReference type="InterPro" id="IPR041464">
    <property type="entry name" value="TubC_N"/>
</dbReference>
<dbReference type="InterPro" id="IPR023213">
    <property type="entry name" value="CAT-like_dom_sf"/>
</dbReference>
<proteinExistence type="predicted"/>
<keyword evidence="3" id="KW-0597">Phosphoprotein</keyword>
<evidence type="ECO:0000256" key="4">
    <source>
        <dbReference type="SAM" id="MobiDB-lite"/>
    </source>
</evidence>
<feature type="region of interest" description="Disordered" evidence="4">
    <location>
        <begin position="2435"/>
        <end position="2459"/>
    </location>
</feature>
<reference evidence="6 7" key="1">
    <citation type="submission" date="2018-04" db="EMBL/GenBank/DDBJ databases">
        <title>Thalassorhabdus spongiae gen. nov., sp. nov., isolated from a marine sponge in South-West Iceland.</title>
        <authorList>
            <person name="Knobloch S."/>
            <person name="Daussin A."/>
            <person name="Johannsson R."/>
            <person name="Marteinsson V.T."/>
        </authorList>
    </citation>
    <scope>NUCLEOTIDE SEQUENCE [LARGE SCALE GENOMIC DNA]</scope>
    <source>
        <strain evidence="6 7">Hp12</strain>
    </source>
</reference>
<name>A0A2V1GZY4_9GAMM</name>
<evidence type="ECO:0000313" key="6">
    <source>
        <dbReference type="EMBL" id="PVZ68901.1"/>
    </source>
</evidence>
<dbReference type="RefSeq" id="WP_116687286.1">
    <property type="nucleotide sequence ID" value="NZ_CAWNYD010000004.1"/>
</dbReference>
<dbReference type="GO" id="GO:0005829">
    <property type="term" value="C:cytosol"/>
    <property type="evidence" value="ECO:0007669"/>
    <property type="project" value="TreeGrafter"/>
</dbReference>
<dbReference type="PANTHER" id="PTHR45527:SF1">
    <property type="entry name" value="FATTY ACID SYNTHASE"/>
    <property type="match status" value="1"/>
</dbReference>
<comment type="cofactor">
    <cofactor evidence="1">
        <name>pantetheine 4'-phosphate</name>
        <dbReference type="ChEBI" id="CHEBI:47942"/>
    </cofactor>
</comment>
<dbReference type="InterPro" id="IPR020806">
    <property type="entry name" value="PKS_PP-bd"/>
</dbReference>
<dbReference type="PROSITE" id="PS50075">
    <property type="entry name" value="CARRIER"/>
    <property type="match status" value="3"/>
</dbReference>
<feature type="domain" description="Carrier" evidence="5">
    <location>
        <begin position="2198"/>
        <end position="2274"/>
    </location>
</feature>
<dbReference type="InterPro" id="IPR000873">
    <property type="entry name" value="AMP-dep_synth/lig_dom"/>
</dbReference>